<evidence type="ECO:0000256" key="2">
    <source>
        <dbReference type="SAM" id="Phobius"/>
    </source>
</evidence>
<dbReference type="Proteomes" id="UP000575068">
    <property type="component" value="Unassembled WGS sequence"/>
</dbReference>
<dbReference type="EMBL" id="JACHOV010000001">
    <property type="protein sequence ID" value="MBB4639758.1"/>
    <property type="molecule type" value="Genomic_DNA"/>
</dbReference>
<dbReference type="PANTHER" id="PTHR43019:SF23">
    <property type="entry name" value="PROTEASE DO-LIKE 5, CHLOROPLASTIC"/>
    <property type="match status" value="1"/>
</dbReference>
<dbReference type="AlphaFoldDB" id="A0A840HQ79"/>
<feature type="transmembrane region" description="Helical" evidence="2">
    <location>
        <begin position="329"/>
        <end position="348"/>
    </location>
</feature>
<feature type="coiled-coil region" evidence="1">
    <location>
        <begin position="251"/>
        <end position="278"/>
    </location>
</feature>
<dbReference type="SUPFAM" id="SSF50494">
    <property type="entry name" value="Trypsin-like serine proteases"/>
    <property type="match status" value="1"/>
</dbReference>
<dbReference type="PRINTS" id="PR00834">
    <property type="entry name" value="PROTEASES2C"/>
</dbReference>
<proteinExistence type="predicted"/>
<name>A0A840HQ79_9SPHN</name>
<accession>A0A840HQ79</accession>
<dbReference type="GO" id="GO:0004252">
    <property type="term" value="F:serine-type endopeptidase activity"/>
    <property type="evidence" value="ECO:0007669"/>
    <property type="project" value="InterPro"/>
</dbReference>
<keyword evidence="2" id="KW-1133">Transmembrane helix</keyword>
<feature type="transmembrane region" description="Helical" evidence="2">
    <location>
        <begin position="298"/>
        <end position="317"/>
    </location>
</feature>
<evidence type="ECO:0000256" key="3">
    <source>
        <dbReference type="SAM" id="SignalP"/>
    </source>
</evidence>
<organism evidence="4 5">
    <name type="scientific">Rhizorhapis suberifaciens</name>
    <name type="common">corky root of lettuce</name>
    <dbReference type="NCBI Taxonomy" id="13656"/>
    <lineage>
        <taxon>Bacteria</taxon>
        <taxon>Pseudomonadati</taxon>
        <taxon>Pseudomonadota</taxon>
        <taxon>Alphaproteobacteria</taxon>
        <taxon>Sphingomonadales</taxon>
        <taxon>Sphingomonadaceae</taxon>
        <taxon>Rhizorhapis</taxon>
    </lineage>
</organism>
<keyword evidence="1" id="KW-0175">Coiled coil</keyword>
<keyword evidence="2" id="KW-0472">Membrane</keyword>
<evidence type="ECO:0008006" key="6">
    <source>
        <dbReference type="Google" id="ProtNLM"/>
    </source>
</evidence>
<feature type="signal peptide" evidence="3">
    <location>
        <begin position="1"/>
        <end position="24"/>
    </location>
</feature>
<evidence type="ECO:0000313" key="5">
    <source>
        <dbReference type="Proteomes" id="UP000575068"/>
    </source>
</evidence>
<keyword evidence="5" id="KW-1185">Reference proteome</keyword>
<dbReference type="Pfam" id="PF13365">
    <property type="entry name" value="Trypsin_2"/>
    <property type="match status" value="1"/>
</dbReference>
<evidence type="ECO:0000313" key="4">
    <source>
        <dbReference type="EMBL" id="MBB4639758.1"/>
    </source>
</evidence>
<dbReference type="PANTHER" id="PTHR43019">
    <property type="entry name" value="SERINE ENDOPROTEASE DEGS"/>
    <property type="match status" value="1"/>
</dbReference>
<dbReference type="GO" id="GO:0006508">
    <property type="term" value="P:proteolysis"/>
    <property type="evidence" value="ECO:0007669"/>
    <property type="project" value="InterPro"/>
</dbReference>
<dbReference type="Gene3D" id="2.40.10.10">
    <property type="entry name" value="Trypsin-like serine proteases"/>
    <property type="match status" value="2"/>
</dbReference>
<feature type="chain" id="PRO_5032359692" description="Serine protease" evidence="3">
    <location>
        <begin position="25"/>
        <end position="516"/>
    </location>
</feature>
<keyword evidence="2" id="KW-0812">Transmembrane</keyword>
<dbReference type="InterPro" id="IPR009003">
    <property type="entry name" value="Peptidase_S1_PA"/>
</dbReference>
<comment type="caution">
    <text evidence="4">The sequence shown here is derived from an EMBL/GenBank/DDBJ whole genome shotgun (WGS) entry which is preliminary data.</text>
</comment>
<sequence length="516" mass="55201">MTRLFRLLCAIACLTTISLLPAKADTRDIAAATRGVVRVILVATDGDSAYFVGHGSGVAVAPDKILTNAHVVELTREEKSIVIGVIPSEGRRSYGGRVIAYSPGNDLALIQLDEGRIPTDTFYIGAVSDGQPVVAIGYPGTVDRAQGLNLQDMVEPLSPVKSSGSVSGGRSSRQFDTILHTAPMASGNSGGPLVDVCGRVLGINSFGSLSDGSDAEFGFAISNREIASFLRQAGVPFARTNVPCKSPEQAQEEETRRIAEEQARLASEQRAIEDAERAANLSARDKAEQQVISERENYMALAAILLALAVLGAGGSVLKMNQGKRKPAIILGSGAAILLLGAIVIFIARPSFSSIDDRAKEFLPSDIHKTAAGYQAAGGNLCRIDEARSRITVSDVNDVTFNWGANGCLNGRTQLGQYGTRWSRSFVLENDATIDLRSFDPGTGTYTVERFLPDSDTLEKAQKIRARLTTHQCTADPSVLTELASVENDIRALLPSQPNERLVYNCRKLPARKNAR</sequence>
<gene>
    <name evidence="4" type="ORF">HNQ99_000038</name>
</gene>
<evidence type="ECO:0000256" key="1">
    <source>
        <dbReference type="SAM" id="Coils"/>
    </source>
</evidence>
<reference evidence="4 5" key="1">
    <citation type="submission" date="2020-08" db="EMBL/GenBank/DDBJ databases">
        <title>Genomic Encyclopedia of Type Strains, Phase IV (KMG-IV): sequencing the most valuable type-strain genomes for metagenomic binning, comparative biology and taxonomic classification.</title>
        <authorList>
            <person name="Goeker M."/>
        </authorList>
    </citation>
    <scope>NUCLEOTIDE SEQUENCE [LARGE SCALE GENOMIC DNA]</scope>
    <source>
        <strain evidence="4 5">DSM 7465</strain>
    </source>
</reference>
<keyword evidence="3" id="KW-0732">Signal</keyword>
<dbReference type="InterPro" id="IPR043504">
    <property type="entry name" value="Peptidase_S1_PA_chymotrypsin"/>
</dbReference>
<protein>
    <recommendedName>
        <fullName evidence="6">Serine protease</fullName>
    </recommendedName>
</protein>
<dbReference type="InterPro" id="IPR001940">
    <property type="entry name" value="Peptidase_S1C"/>
</dbReference>
<dbReference type="RefSeq" id="WP_184473636.1">
    <property type="nucleotide sequence ID" value="NZ_JACHOV010000001.1"/>
</dbReference>